<dbReference type="Proteomes" id="UP000014680">
    <property type="component" value="Unassembled WGS sequence"/>
</dbReference>
<accession>A0A0A1U2U3</accession>
<dbReference type="OrthoDB" id="32646at2759"/>
<protein>
    <submittedName>
        <fullName evidence="1">Leucine rich repeat containing protein BspA family protein</fullName>
    </submittedName>
</protein>
<evidence type="ECO:0000313" key="1">
    <source>
        <dbReference type="EMBL" id="ELP86983.1"/>
    </source>
</evidence>
<gene>
    <name evidence="1" type="ORF">EIN_317820</name>
</gene>
<keyword evidence="2" id="KW-1185">Reference proteome</keyword>
<dbReference type="KEGG" id="eiv:EIN_317820"/>
<dbReference type="GeneID" id="14885943"/>
<dbReference type="EMBL" id="KB206890">
    <property type="protein sequence ID" value="ELP86983.1"/>
    <property type="molecule type" value="Genomic_DNA"/>
</dbReference>
<feature type="non-terminal residue" evidence="1">
    <location>
        <position position="67"/>
    </location>
</feature>
<reference evidence="1 2" key="1">
    <citation type="submission" date="2012-10" db="EMBL/GenBank/DDBJ databases">
        <authorList>
            <person name="Zafar N."/>
            <person name="Inman J."/>
            <person name="Hall N."/>
            <person name="Lorenzi H."/>
            <person name="Caler E."/>
        </authorList>
    </citation>
    <scope>NUCLEOTIDE SEQUENCE [LARGE SCALE GENOMIC DNA]</scope>
    <source>
        <strain evidence="1 2">IP1</strain>
    </source>
</reference>
<proteinExistence type="predicted"/>
<dbReference type="AlphaFoldDB" id="A0A0A1U2U3"/>
<sequence>MQLDSYSLLIVSRFLMSAQDYINVISVCHKFGETLDKLHYNPLPITFVTSRLFPNIETQHLYTKSDI</sequence>
<organism evidence="1 2">
    <name type="scientific">Entamoeba invadens IP1</name>
    <dbReference type="NCBI Taxonomy" id="370355"/>
    <lineage>
        <taxon>Eukaryota</taxon>
        <taxon>Amoebozoa</taxon>
        <taxon>Evosea</taxon>
        <taxon>Archamoebae</taxon>
        <taxon>Mastigamoebida</taxon>
        <taxon>Entamoebidae</taxon>
        <taxon>Entamoeba</taxon>
    </lineage>
</organism>
<dbReference type="RefSeq" id="XP_004253754.1">
    <property type="nucleotide sequence ID" value="XM_004253706.1"/>
</dbReference>
<dbReference type="VEuPathDB" id="AmoebaDB:EIN_317820"/>
<feature type="non-terminal residue" evidence="1">
    <location>
        <position position="1"/>
    </location>
</feature>
<evidence type="ECO:0000313" key="2">
    <source>
        <dbReference type="Proteomes" id="UP000014680"/>
    </source>
</evidence>
<name>A0A0A1U2U3_ENTIV</name>